<feature type="transmembrane region" description="Helical" evidence="1">
    <location>
        <begin position="34"/>
        <end position="57"/>
    </location>
</feature>
<sequence>MFHRKPLEERIAERQAKLPPLKEGKHFEHGPAKFVFIFVIVFVVVGHFVGLLAMMAMGME</sequence>
<name>A0A1G7RSZ5_9ACTN</name>
<keyword evidence="1" id="KW-1133">Transmembrane helix</keyword>
<evidence type="ECO:0000313" key="2">
    <source>
        <dbReference type="EMBL" id="SDG13977.1"/>
    </source>
</evidence>
<dbReference type="AlphaFoldDB" id="A0A1G7RSZ5"/>
<dbReference type="Proteomes" id="UP000198923">
    <property type="component" value="Unassembled WGS sequence"/>
</dbReference>
<keyword evidence="1" id="KW-0812">Transmembrane</keyword>
<gene>
    <name evidence="2" type="ORF">SAMN05421505_10234</name>
</gene>
<protein>
    <submittedName>
        <fullName evidence="2">Uncharacterized protein</fullName>
    </submittedName>
</protein>
<dbReference type="RefSeq" id="WP_093167610.1">
    <property type="nucleotide sequence ID" value="NZ_FNCN01000002.1"/>
</dbReference>
<proteinExistence type="predicted"/>
<reference evidence="2 3" key="1">
    <citation type="submission" date="2016-10" db="EMBL/GenBank/DDBJ databases">
        <authorList>
            <person name="de Groot N.N."/>
        </authorList>
    </citation>
    <scope>NUCLEOTIDE SEQUENCE [LARGE SCALE GENOMIC DNA]</scope>
    <source>
        <strain evidence="2 3">CPCC 201354</strain>
    </source>
</reference>
<evidence type="ECO:0000313" key="3">
    <source>
        <dbReference type="Proteomes" id="UP000198923"/>
    </source>
</evidence>
<organism evidence="2 3">
    <name type="scientific">Sinosporangium album</name>
    <dbReference type="NCBI Taxonomy" id="504805"/>
    <lineage>
        <taxon>Bacteria</taxon>
        <taxon>Bacillati</taxon>
        <taxon>Actinomycetota</taxon>
        <taxon>Actinomycetes</taxon>
        <taxon>Streptosporangiales</taxon>
        <taxon>Streptosporangiaceae</taxon>
        <taxon>Sinosporangium</taxon>
    </lineage>
</organism>
<keyword evidence="1" id="KW-0472">Membrane</keyword>
<accession>A0A1G7RSZ5</accession>
<dbReference type="OrthoDB" id="3483692at2"/>
<evidence type="ECO:0000256" key="1">
    <source>
        <dbReference type="SAM" id="Phobius"/>
    </source>
</evidence>
<keyword evidence="3" id="KW-1185">Reference proteome</keyword>
<dbReference type="EMBL" id="FNCN01000002">
    <property type="protein sequence ID" value="SDG13977.1"/>
    <property type="molecule type" value="Genomic_DNA"/>
</dbReference>